<dbReference type="AlphaFoldDB" id="K3W6M3"/>
<dbReference type="EnsemblProtists" id="PYU1_T000614">
    <property type="protein sequence ID" value="PYU1_T000614"/>
    <property type="gene ID" value="PYU1_G000614"/>
</dbReference>
<accession>K3W6M3</accession>
<protein>
    <submittedName>
        <fullName evidence="2">Uncharacterized protein</fullName>
    </submittedName>
</protein>
<dbReference type="InParanoid" id="K3W6M3"/>
<reference evidence="3" key="1">
    <citation type="journal article" date="2010" name="Genome Biol.">
        <title>Genome sequence of the necrotrophic plant pathogen Pythium ultimum reveals original pathogenicity mechanisms and effector repertoire.</title>
        <authorList>
            <person name="Levesque C.A."/>
            <person name="Brouwer H."/>
            <person name="Cano L."/>
            <person name="Hamilton J.P."/>
            <person name="Holt C."/>
            <person name="Huitema E."/>
            <person name="Raffaele S."/>
            <person name="Robideau G.P."/>
            <person name="Thines M."/>
            <person name="Win J."/>
            <person name="Zerillo M.M."/>
            <person name="Beakes G.W."/>
            <person name="Boore J.L."/>
            <person name="Busam D."/>
            <person name="Dumas B."/>
            <person name="Ferriera S."/>
            <person name="Fuerstenberg S.I."/>
            <person name="Gachon C.M."/>
            <person name="Gaulin E."/>
            <person name="Govers F."/>
            <person name="Grenville-Briggs L."/>
            <person name="Horner N."/>
            <person name="Hostetler J."/>
            <person name="Jiang R.H."/>
            <person name="Johnson J."/>
            <person name="Krajaejun T."/>
            <person name="Lin H."/>
            <person name="Meijer H.J."/>
            <person name="Moore B."/>
            <person name="Morris P."/>
            <person name="Phuntmart V."/>
            <person name="Puiu D."/>
            <person name="Shetty J."/>
            <person name="Stajich J.E."/>
            <person name="Tripathy S."/>
            <person name="Wawra S."/>
            <person name="van West P."/>
            <person name="Whitty B.R."/>
            <person name="Coutinho P.M."/>
            <person name="Henrissat B."/>
            <person name="Martin F."/>
            <person name="Thomas P.D."/>
            <person name="Tyler B.M."/>
            <person name="De Vries R.P."/>
            <person name="Kamoun S."/>
            <person name="Yandell M."/>
            <person name="Tisserat N."/>
            <person name="Buell C.R."/>
        </authorList>
    </citation>
    <scope>NUCLEOTIDE SEQUENCE</scope>
    <source>
        <strain evidence="3">DAOM:BR144</strain>
    </source>
</reference>
<evidence type="ECO:0000256" key="1">
    <source>
        <dbReference type="SAM" id="SignalP"/>
    </source>
</evidence>
<dbReference type="PANTHER" id="PTHR40855:SF1">
    <property type="entry name" value="CLAVAMINATE SYNTHASE-LIKE PROTEIN"/>
    <property type="match status" value="1"/>
</dbReference>
<reference evidence="2" key="3">
    <citation type="submission" date="2015-02" db="UniProtKB">
        <authorList>
            <consortium name="EnsemblProtists"/>
        </authorList>
    </citation>
    <scope>IDENTIFICATION</scope>
    <source>
        <strain evidence="2">DAOM BR144</strain>
    </source>
</reference>
<name>K3W6M3_GLOUD</name>
<dbReference type="EMBL" id="GL376620">
    <property type="status" value="NOT_ANNOTATED_CDS"/>
    <property type="molecule type" value="Genomic_DNA"/>
</dbReference>
<dbReference type="HOGENOM" id="CLU_025768_0_1_1"/>
<evidence type="ECO:0000313" key="3">
    <source>
        <dbReference type="Proteomes" id="UP000019132"/>
    </source>
</evidence>
<sequence length="499" mass="54685">MHMPLLRIARRASCVLVVVVAACGRATLAYDDVSVPSLEYHAMQFDAAIARKLQAYGVVTIKNVPDYTTLRNEYLRAAAECAWESRTEENARGILYRVLDDGTERLTIGSTDGVDALDSADCPAYQQSKQAFNDVVESAVLQFTAAFDGALAAPHGDSAPQSSKLHAIVAEAQQMDHFHAYIPSRRNHAAIKDSSAQALTGGGAHDDLDGTFALSMHSDSGLFIAMTSPAFFEARTTNNGSDSTWPALQEIANPDPASGLLIKLGNGTIVRPVQHADELTIMVGDGFSSWIQLPVRIPAVVHGMLMPQTCHDGPNPILRAWFGKMVLLSPTARMMNTGVAFAEYQRQLSSYVATKQEFPIHFASAACPGHPQQQHRRLTPDPVCEYRVCHPMTSKTRTQQCNSWCNTHNMDRNFDNQALCQENCVCSHHPVADNTYRCWMACFEYAEDCPREQQGCTSIPSSDGSKLAVHTCKTSSSSTDFIAAESMKVHVRIRMEGKQ</sequence>
<keyword evidence="1" id="KW-0732">Signal</keyword>
<dbReference type="eggNOG" id="ENOG502RUTF">
    <property type="taxonomic scope" value="Eukaryota"/>
</dbReference>
<feature type="chain" id="PRO_5003871632" evidence="1">
    <location>
        <begin position="30"/>
        <end position="499"/>
    </location>
</feature>
<organism evidence="2 3">
    <name type="scientific">Globisporangium ultimum (strain ATCC 200006 / CBS 805.95 / DAOM BR144)</name>
    <name type="common">Pythium ultimum</name>
    <dbReference type="NCBI Taxonomy" id="431595"/>
    <lineage>
        <taxon>Eukaryota</taxon>
        <taxon>Sar</taxon>
        <taxon>Stramenopiles</taxon>
        <taxon>Oomycota</taxon>
        <taxon>Peronosporomycetes</taxon>
        <taxon>Pythiales</taxon>
        <taxon>Pythiaceae</taxon>
        <taxon>Globisporangium</taxon>
    </lineage>
</organism>
<dbReference type="PROSITE" id="PS51257">
    <property type="entry name" value="PROKAR_LIPOPROTEIN"/>
    <property type="match status" value="1"/>
</dbReference>
<proteinExistence type="predicted"/>
<feature type="signal peptide" evidence="1">
    <location>
        <begin position="1"/>
        <end position="29"/>
    </location>
</feature>
<keyword evidence="3" id="KW-1185">Reference proteome</keyword>
<dbReference type="Proteomes" id="UP000019132">
    <property type="component" value="Unassembled WGS sequence"/>
</dbReference>
<evidence type="ECO:0000313" key="2">
    <source>
        <dbReference type="EnsemblProtists" id="PYU1_T000614"/>
    </source>
</evidence>
<reference evidence="3" key="2">
    <citation type="submission" date="2010-04" db="EMBL/GenBank/DDBJ databases">
        <authorList>
            <person name="Buell R."/>
            <person name="Hamilton J."/>
            <person name="Hostetler J."/>
        </authorList>
    </citation>
    <scope>NUCLEOTIDE SEQUENCE [LARGE SCALE GENOMIC DNA]</scope>
    <source>
        <strain evidence="3">DAOM:BR144</strain>
    </source>
</reference>
<dbReference type="PANTHER" id="PTHR40855">
    <property type="entry name" value="DIOX_N DOMAIN-CONTAINING PROTEIN"/>
    <property type="match status" value="1"/>
</dbReference>
<dbReference type="VEuPathDB" id="FungiDB:PYU1_G000614"/>